<proteinExistence type="predicted"/>
<accession>A0A6A4S6A9</accession>
<evidence type="ECO:0000256" key="1">
    <source>
        <dbReference type="SAM" id="MobiDB-lite"/>
    </source>
</evidence>
<organism evidence="2 3">
    <name type="scientific">Scophthalmus maximus</name>
    <name type="common">Turbot</name>
    <name type="synonym">Psetta maxima</name>
    <dbReference type="NCBI Taxonomy" id="52904"/>
    <lineage>
        <taxon>Eukaryota</taxon>
        <taxon>Metazoa</taxon>
        <taxon>Chordata</taxon>
        <taxon>Craniata</taxon>
        <taxon>Vertebrata</taxon>
        <taxon>Euteleostomi</taxon>
        <taxon>Actinopterygii</taxon>
        <taxon>Neopterygii</taxon>
        <taxon>Teleostei</taxon>
        <taxon>Neoteleostei</taxon>
        <taxon>Acanthomorphata</taxon>
        <taxon>Carangaria</taxon>
        <taxon>Pleuronectiformes</taxon>
        <taxon>Pleuronectoidei</taxon>
        <taxon>Scophthalmidae</taxon>
        <taxon>Scophthalmus</taxon>
    </lineage>
</organism>
<comment type="caution">
    <text evidence="2">The sequence shown here is derived from an EMBL/GenBank/DDBJ whole genome shotgun (WGS) entry which is preliminary data.</text>
</comment>
<reference evidence="2 3" key="1">
    <citation type="submission" date="2019-06" db="EMBL/GenBank/DDBJ databases">
        <title>Draft genomes of female and male turbot (Scophthalmus maximus).</title>
        <authorList>
            <person name="Xu H."/>
            <person name="Xu X.-W."/>
            <person name="Shao C."/>
            <person name="Chen S."/>
        </authorList>
    </citation>
    <scope>NUCLEOTIDE SEQUENCE [LARGE SCALE GENOMIC DNA]</scope>
    <source>
        <strain evidence="2">Ysfricsl-2016a</strain>
        <tissue evidence="2">Blood</tissue>
    </source>
</reference>
<evidence type="ECO:0000313" key="3">
    <source>
        <dbReference type="Proteomes" id="UP000438429"/>
    </source>
</evidence>
<feature type="region of interest" description="Disordered" evidence="1">
    <location>
        <begin position="1"/>
        <end position="21"/>
    </location>
</feature>
<evidence type="ECO:0000313" key="2">
    <source>
        <dbReference type="EMBL" id="KAF0027718.1"/>
    </source>
</evidence>
<protein>
    <submittedName>
        <fullName evidence="2">Uncharacterized protein</fullName>
    </submittedName>
</protein>
<name>A0A6A4S6A9_SCOMX</name>
<dbReference type="Proteomes" id="UP000438429">
    <property type="component" value="Unassembled WGS sequence"/>
</dbReference>
<dbReference type="AlphaFoldDB" id="A0A6A4S6A9"/>
<dbReference type="EMBL" id="VEVO01000018">
    <property type="protein sequence ID" value="KAF0027718.1"/>
    <property type="molecule type" value="Genomic_DNA"/>
</dbReference>
<sequence>MRGEGDGRATGKPGWKHWSPPTLKVRDSDESLEPPATFSASGEQGGLANVSVNYTFVLEDKCDCFASRHDWFIAQRVYQSICRCFLKYTSGVIKKMASARQHLRILHMMFFLNYDYSLAVEIPLAAKTSNEKTENVLEIIKSRGRCQFRTGSFWAPGHICFDRCDDQTSRDSHSVMVKTNLTLRFVCLPSTNKPLQEEERYLAKSFTFQSHHISPLYGSGKESDSLLLQDSLLLSVERVLFGSTLAPRRRRGAH</sequence>
<gene>
    <name evidence="2" type="ORF">F2P81_020459</name>
</gene>